<sequence>MSMPFYVSPEQQMKDKADYARKGIARGRSVVVLQYDDGILFVADNPSRALHKISEIYDRIAFAAVGKYNEFENLRLGGVRYADINGYQYDRRDVTARGLANVYAQSLGTIFTETAKPYEVELVVAEVGDDAETDQVYRLTFDGSVADEHGYVAMGGQAEAVAQSLKDGYREGAPLAEALRTAVRALEAQDSDRRLEATSLEVAVLDRNREHRLFKRLSAARIGDLLSAADGSAGSGGAADAAEGEGSKPEPKQKPESDED</sequence>
<dbReference type="InterPro" id="IPR001353">
    <property type="entry name" value="Proteasome_sua/b"/>
</dbReference>
<dbReference type="EMBL" id="SMKY01000379">
    <property type="protein sequence ID" value="TDD64018.1"/>
    <property type="molecule type" value="Genomic_DNA"/>
</dbReference>
<evidence type="ECO:0000256" key="5">
    <source>
        <dbReference type="SAM" id="MobiDB-lite"/>
    </source>
</evidence>
<dbReference type="GO" id="GO:0019941">
    <property type="term" value="P:modification-dependent protein catabolic process"/>
    <property type="evidence" value="ECO:0007669"/>
    <property type="project" value="UniProtKB-UniRule"/>
</dbReference>
<comment type="caution">
    <text evidence="6">The sequence shown here is derived from an EMBL/GenBank/DDBJ whole genome shotgun (WGS) entry which is preliminary data.</text>
</comment>
<dbReference type="InterPro" id="IPR022296">
    <property type="entry name" value="Proteasome_asu_bac"/>
</dbReference>
<evidence type="ECO:0000256" key="3">
    <source>
        <dbReference type="HAMAP-Rule" id="MF_00289"/>
    </source>
</evidence>
<keyword evidence="2 3" id="KW-0647">Proteasome</keyword>
<dbReference type="NCBIfam" id="TIGR03691">
    <property type="entry name" value="20S_bact_alpha"/>
    <property type="match status" value="1"/>
</dbReference>
<dbReference type="GO" id="GO:0004298">
    <property type="term" value="F:threonine-type endopeptidase activity"/>
    <property type="evidence" value="ECO:0007669"/>
    <property type="project" value="InterPro"/>
</dbReference>
<feature type="region of interest" description="Disordered" evidence="5">
    <location>
        <begin position="228"/>
        <end position="260"/>
    </location>
</feature>
<comment type="pathway">
    <text evidence="3">Protein degradation; proteasomal Pup-dependent pathway.</text>
</comment>
<comment type="subunit">
    <text evidence="3">The 20S proteasome core is composed of 14 alpha and 14 beta subunits that assemble into four stacked heptameric rings, resulting in a barrel-shaped structure. The two inner rings, each composed of seven catalytic beta subunits, are sandwiched by two outer rings, each composed of seven alpha subunits. The catalytic chamber with the active sites is on the inside of the barrel. Has a gated structure, the ends of the cylinder being occluded by the N-termini of the alpha-subunits. Is capped by the proteasome-associated ATPase, ARC.</text>
</comment>
<dbReference type="CDD" id="cd01906">
    <property type="entry name" value="proteasome_protease_HslV"/>
    <property type="match status" value="1"/>
</dbReference>
<feature type="compositionally biased region" description="Basic and acidic residues" evidence="5">
    <location>
        <begin position="245"/>
        <end position="260"/>
    </location>
</feature>
<evidence type="ECO:0000313" key="6">
    <source>
        <dbReference type="EMBL" id="TDD64018.1"/>
    </source>
</evidence>
<keyword evidence="7" id="KW-1185">Reference proteome</keyword>
<proteinExistence type="inferred from homology"/>
<dbReference type="HAMAP" id="MF_00289_B">
    <property type="entry name" value="Proteasome_A_B"/>
    <property type="match status" value="1"/>
</dbReference>
<dbReference type="GO" id="GO:0019773">
    <property type="term" value="C:proteasome core complex, alpha-subunit complex"/>
    <property type="evidence" value="ECO:0007669"/>
    <property type="project" value="UniProtKB-UniRule"/>
</dbReference>
<dbReference type="Gene3D" id="3.60.20.10">
    <property type="entry name" value="Glutamine Phosphoribosylpyrophosphate, subunit 1, domain 1"/>
    <property type="match status" value="1"/>
</dbReference>
<reference evidence="6 7" key="1">
    <citation type="submission" date="2019-03" db="EMBL/GenBank/DDBJ databases">
        <title>Draft genome sequences of novel Actinobacteria.</title>
        <authorList>
            <person name="Sahin N."/>
            <person name="Ay H."/>
            <person name="Saygin H."/>
        </authorList>
    </citation>
    <scope>NUCLEOTIDE SEQUENCE [LARGE SCALE GENOMIC DNA]</scope>
    <source>
        <strain evidence="6 7">DSM 45941</strain>
    </source>
</reference>
<dbReference type="Pfam" id="PF00227">
    <property type="entry name" value="Proteasome"/>
    <property type="match status" value="1"/>
</dbReference>
<comment type="similarity">
    <text evidence="3 4">Belongs to the peptidase T1A family.</text>
</comment>
<accession>A0A4R4ZXG3</accession>
<dbReference type="SUPFAM" id="SSF56235">
    <property type="entry name" value="N-terminal nucleophile aminohydrolases (Ntn hydrolases)"/>
    <property type="match status" value="1"/>
</dbReference>
<dbReference type="UniPathway" id="UPA00997"/>
<evidence type="ECO:0000256" key="4">
    <source>
        <dbReference type="PROSITE-ProRule" id="PRU00808"/>
    </source>
</evidence>
<dbReference type="OrthoDB" id="9775643at2"/>
<comment type="subcellular location">
    <subcellularLocation>
        <location evidence="3">Cytoplasm</location>
    </subcellularLocation>
</comment>
<evidence type="ECO:0000256" key="2">
    <source>
        <dbReference type="ARBA" id="ARBA00022942"/>
    </source>
</evidence>
<comment type="activity regulation">
    <text evidence="3">The formation of the proteasomal ATPase ARC-20S proteasome complex, likely via the docking of the C-termini of ARC into the intersubunit pockets in the alpha-rings, may trigger opening of the gate for substrate entry. Interconversion between the open-gate and close-gate conformations leads to a dynamic regulation of the 20S proteasome proteolysis activity.</text>
</comment>
<dbReference type="PROSITE" id="PS51475">
    <property type="entry name" value="PROTEASOME_ALPHA_2"/>
    <property type="match status" value="1"/>
</dbReference>
<organism evidence="6 7">
    <name type="scientific">Actinomadura darangshiensis</name>
    <dbReference type="NCBI Taxonomy" id="705336"/>
    <lineage>
        <taxon>Bacteria</taxon>
        <taxon>Bacillati</taxon>
        <taxon>Actinomycetota</taxon>
        <taxon>Actinomycetes</taxon>
        <taxon>Streptosporangiales</taxon>
        <taxon>Thermomonosporaceae</taxon>
        <taxon>Actinomadura</taxon>
    </lineage>
</organism>
<protein>
    <recommendedName>
        <fullName evidence="3">Proteasome subunit alpha</fullName>
    </recommendedName>
    <alternativeName>
        <fullName evidence="3">20S proteasome alpha subunit</fullName>
    </alternativeName>
    <alternativeName>
        <fullName evidence="3">Proteasome core protein PrcA</fullName>
    </alternativeName>
</protein>
<keyword evidence="1 3" id="KW-0963">Cytoplasm</keyword>
<dbReference type="InterPro" id="IPR029055">
    <property type="entry name" value="Ntn_hydrolases_N"/>
</dbReference>
<dbReference type="InterPro" id="IPR023332">
    <property type="entry name" value="Proteasome_alpha-type"/>
</dbReference>
<evidence type="ECO:0000313" key="7">
    <source>
        <dbReference type="Proteomes" id="UP000295578"/>
    </source>
</evidence>
<gene>
    <name evidence="3 6" type="primary">prcA</name>
    <name evidence="6" type="ORF">E1293_42060</name>
</gene>
<evidence type="ECO:0000256" key="1">
    <source>
        <dbReference type="ARBA" id="ARBA00022490"/>
    </source>
</evidence>
<dbReference type="InterPro" id="IPR050115">
    <property type="entry name" value="Proteasome_alpha"/>
</dbReference>
<dbReference type="PANTHER" id="PTHR11599">
    <property type="entry name" value="PROTEASOME SUBUNIT ALPHA/BETA"/>
    <property type="match status" value="1"/>
</dbReference>
<name>A0A4R4ZXG3_9ACTN</name>
<dbReference type="GO" id="GO:0010498">
    <property type="term" value="P:proteasomal protein catabolic process"/>
    <property type="evidence" value="ECO:0007669"/>
    <property type="project" value="UniProtKB-UniRule"/>
</dbReference>
<dbReference type="GO" id="GO:0005737">
    <property type="term" value="C:cytoplasm"/>
    <property type="evidence" value="ECO:0007669"/>
    <property type="project" value="UniProtKB-SubCell"/>
</dbReference>
<keyword evidence="6" id="KW-0378">Hydrolase</keyword>
<dbReference type="AlphaFoldDB" id="A0A4R4ZXG3"/>
<comment type="function">
    <text evidence="3">Component of the proteasome core, a large protease complex with broad specificity involved in protein degradation.</text>
</comment>
<dbReference type="Proteomes" id="UP000295578">
    <property type="component" value="Unassembled WGS sequence"/>
</dbReference>